<keyword evidence="1" id="KW-0472">Membrane</keyword>
<feature type="transmembrane region" description="Helical" evidence="1">
    <location>
        <begin position="7"/>
        <end position="26"/>
    </location>
</feature>
<name>A0A0F9TG98_9ZZZZ</name>
<dbReference type="AlphaFoldDB" id="A0A0F9TG98"/>
<keyword evidence="1" id="KW-0812">Transmembrane</keyword>
<organism evidence="2">
    <name type="scientific">marine sediment metagenome</name>
    <dbReference type="NCBI Taxonomy" id="412755"/>
    <lineage>
        <taxon>unclassified sequences</taxon>
        <taxon>metagenomes</taxon>
        <taxon>ecological metagenomes</taxon>
    </lineage>
</organism>
<gene>
    <name evidence="2" type="ORF">LCGC14_0351430</name>
</gene>
<accession>A0A0F9TG98</accession>
<evidence type="ECO:0000313" key="2">
    <source>
        <dbReference type="EMBL" id="KKN78284.1"/>
    </source>
</evidence>
<keyword evidence="1" id="KW-1133">Transmembrane helix</keyword>
<proteinExistence type="predicted"/>
<dbReference type="EMBL" id="LAZR01000265">
    <property type="protein sequence ID" value="KKN78284.1"/>
    <property type="molecule type" value="Genomic_DNA"/>
</dbReference>
<reference evidence="2" key="1">
    <citation type="journal article" date="2015" name="Nature">
        <title>Complex archaea that bridge the gap between prokaryotes and eukaryotes.</title>
        <authorList>
            <person name="Spang A."/>
            <person name="Saw J.H."/>
            <person name="Jorgensen S.L."/>
            <person name="Zaremba-Niedzwiedzka K."/>
            <person name="Martijn J."/>
            <person name="Lind A.E."/>
            <person name="van Eijk R."/>
            <person name="Schleper C."/>
            <person name="Guy L."/>
            <person name="Ettema T.J."/>
        </authorList>
    </citation>
    <scope>NUCLEOTIDE SEQUENCE</scope>
</reference>
<sequence length="43" mass="4835">MNKYLKIALWVVGTITVMVILFMIIIEGCVDLAFQVFSGKQSN</sequence>
<evidence type="ECO:0000256" key="1">
    <source>
        <dbReference type="SAM" id="Phobius"/>
    </source>
</evidence>
<protein>
    <submittedName>
        <fullName evidence="2">Uncharacterized protein</fullName>
    </submittedName>
</protein>
<comment type="caution">
    <text evidence="2">The sequence shown here is derived from an EMBL/GenBank/DDBJ whole genome shotgun (WGS) entry which is preliminary data.</text>
</comment>